<reference evidence="2 3" key="1">
    <citation type="submission" date="2020-08" db="EMBL/GenBank/DDBJ databases">
        <title>Genomic Encyclopedia of Type Strains, Phase IV (KMG-IV): sequencing the most valuable type-strain genomes for metagenomic binning, comparative biology and taxonomic classification.</title>
        <authorList>
            <person name="Goeker M."/>
        </authorList>
    </citation>
    <scope>NUCLEOTIDE SEQUENCE [LARGE SCALE GENOMIC DNA]</scope>
    <source>
        <strain evidence="2 3">DSM 103526</strain>
    </source>
</reference>
<comment type="caution">
    <text evidence="2">The sequence shown here is derived from an EMBL/GenBank/DDBJ whole genome shotgun (WGS) entry which is preliminary data.</text>
</comment>
<protein>
    <submittedName>
        <fullName evidence="2">dTDP-4-dehydrorhamnose 3,5-epimerase-like enzyme</fullName>
    </submittedName>
</protein>
<dbReference type="Proteomes" id="UP000579281">
    <property type="component" value="Unassembled WGS sequence"/>
</dbReference>
<dbReference type="InterPro" id="IPR008894">
    <property type="entry name" value="QdtA_cupin_dom"/>
</dbReference>
<organism evidence="2 3">
    <name type="scientific">Anaerosolibacter carboniphilus</name>
    <dbReference type="NCBI Taxonomy" id="1417629"/>
    <lineage>
        <taxon>Bacteria</taxon>
        <taxon>Bacillati</taxon>
        <taxon>Bacillota</taxon>
        <taxon>Clostridia</taxon>
        <taxon>Peptostreptococcales</taxon>
        <taxon>Thermotaleaceae</taxon>
        <taxon>Anaerosolibacter</taxon>
    </lineage>
</organism>
<feature type="domain" description="Sugar 3,4-ketoisomerase QdtA cupin" evidence="1">
    <location>
        <begin position="3"/>
        <end position="132"/>
    </location>
</feature>
<dbReference type="AlphaFoldDB" id="A0A841KSQ3"/>
<dbReference type="RefSeq" id="WP_184310957.1">
    <property type="nucleotide sequence ID" value="NZ_JACHEN010000014.1"/>
</dbReference>
<dbReference type="Pfam" id="PF05523">
    <property type="entry name" value="FdtA"/>
    <property type="match status" value="1"/>
</dbReference>
<name>A0A841KSQ3_9FIRM</name>
<dbReference type="InterPro" id="IPR011051">
    <property type="entry name" value="RmlC_Cupin_sf"/>
</dbReference>
<dbReference type="CDD" id="cd20292">
    <property type="entry name" value="cupin_QdtA-like"/>
    <property type="match status" value="1"/>
</dbReference>
<dbReference type="EMBL" id="JACHEN010000014">
    <property type="protein sequence ID" value="MBB6216423.1"/>
    <property type="molecule type" value="Genomic_DNA"/>
</dbReference>
<evidence type="ECO:0000313" key="3">
    <source>
        <dbReference type="Proteomes" id="UP000579281"/>
    </source>
</evidence>
<gene>
    <name evidence="2" type="ORF">HNQ80_002523</name>
</gene>
<accession>A0A841KSQ3</accession>
<evidence type="ECO:0000313" key="2">
    <source>
        <dbReference type="EMBL" id="MBB6216423.1"/>
    </source>
</evidence>
<dbReference type="InterPro" id="IPR014710">
    <property type="entry name" value="RmlC-like_jellyroll"/>
</dbReference>
<sequence>MEKCEFIKLSKIGTNILGFLTPIEGNKDIPFDIKRVYYLYNVPSNIKRGLHAHKTLEQILICLNGTVDIKVSDGETEEVFQLNTPDIGLYIGPKIWREMVNFTHETVLLVLASKNYDEEDYIRDYHEFQEYIKNDKITF</sequence>
<dbReference type="Gene3D" id="2.60.120.10">
    <property type="entry name" value="Jelly Rolls"/>
    <property type="match status" value="1"/>
</dbReference>
<dbReference type="SUPFAM" id="SSF51182">
    <property type="entry name" value="RmlC-like cupins"/>
    <property type="match status" value="1"/>
</dbReference>
<keyword evidence="3" id="KW-1185">Reference proteome</keyword>
<proteinExistence type="predicted"/>
<evidence type="ECO:0000259" key="1">
    <source>
        <dbReference type="Pfam" id="PF05523"/>
    </source>
</evidence>